<evidence type="ECO:0000313" key="1">
    <source>
        <dbReference type="EMBL" id="TDD59113.1"/>
    </source>
</evidence>
<protein>
    <submittedName>
        <fullName evidence="1">Uncharacterized protein</fullName>
    </submittedName>
</protein>
<evidence type="ECO:0000313" key="2">
    <source>
        <dbReference type="Proteomes" id="UP000295124"/>
    </source>
</evidence>
<sequence>MTTGHEGHGRVQDRLPGEPARVWEVLIESNVGEHWLLEVSYPPLKFATLAQARAVAEAQTRTFRPADPFKQVRRTVYRTGEDRYLVAVEGLMSTFQFTVQVGEQVAVVEY</sequence>
<organism evidence="1 2">
    <name type="scientific">Kribbella antibiotica</name>
    <dbReference type="NCBI Taxonomy" id="190195"/>
    <lineage>
        <taxon>Bacteria</taxon>
        <taxon>Bacillati</taxon>
        <taxon>Actinomycetota</taxon>
        <taxon>Actinomycetes</taxon>
        <taxon>Propionibacteriales</taxon>
        <taxon>Kribbellaceae</taxon>
        <taxon>Kribbella</taxon>
    </lineage>
</organism>
<proteinExistence type="predicted"/>
<dbReference type="RefSeq" id="WP_132168179.1">
    <property type="nucleotide sequence ID" value="NZ_SMKX01000040.1"/>
</dbReference>
<comment type="caution">
    <text evidence="1">The sequence shown here is derived from an EMBL/GenBank/DDBJ whole genome shotgun (WGS) entry which is preliminary data.</text>
</comment>
<dbReference type="AlphaFoldDB" id="A0A4R4ZK78"/>
<name>A0A4R4ZK78_9ACTN</name>
<keyword evidence="2" id="KW-1185">Reference proteome</keyword>
<dbReference type="Proteomes" id="UP000295124">
    <property type="component" value="Unassembled WGS sequence"/>
</dbReference>
<dbReference type="EMBL" id="SMKX01000040">
    <property type="protein sequence ID" value="TDD59113.1"/>
    <property type="molecule type" value="Genomic_DNA"/>
</dbReference>
<gene>
    <name evidence="1" type="ORF">E1263_16385</name>
</gene>
<reference evidence="1 2" key="1">
    <citation type="submission" date="2019-03" db="EMBL/GenBank/DDBJ databases">
        <title>Draft genome sequences of novel Actinobacteria.</title>
        <authorList>
            <person name="Sahin N."/>
            <person name="Ay H."/>
            <person name="Saygin H."/>
        </authorList>
    </citation>
    <scope>NUCLEOTIDE SEQUENCE [LARGE SCALE GENOMIC DNA]</scope>
    <source>
        <strain evidence="1 2">JCM 13523</strain>
    </source>
</reference>
<dbReference type="OrthoDB" id="3787039at2"/>
<accession>A0A4R4ZK78</accession>